<dbReference type="InterPro" id="IPR000792">
    <property type="entry name" value="Tscrpt_reg_LuxR_C"/>
</dbReference>
<dbReference type="SUPFAM" id="SSF46894">
    <property type="entry name" value="C-terminal effector domain of the bipartite response regulators"/>
    <property type="match status" value="1"/>
</dbReference>
<evidence type="ECO:0000256" key="2">
    <source>
        <dbReference type="ARBA" id="ARBA00023125"/>
    </source>
</evidence>
<dbReference type="Pfam" id="PF00196">
    <property type="entry name" value="GerE"/>
    <property type="match status" value="1"/>
</dbReference>
<dbReference type="InterPro" id="IPR016032">
    <property type="entry name" value="Sig_transdc_resp-reg_C-effctor"/>
</dbReference>
<dbReference type="Proteomes" id="UP000198928">
    <property type="component" value="Unassembled WGS sequence"/>
</dbReference>
<dbReference type="PROSITE" id="PS50043">
    <property type="entry name" value="HTH_LUXR_2"/>
    <property type="match status" value="1"/>
</dbReference>
<evidence type="ECO:0000313" key="6">
    <source>
        <dbReference type="Proteomes" id="UP000198928"/>
    </source>
</evidence>
<evidence type="ECO:0000313" key="5">
    <source>
        <dbReference type="EMBL" id="SFL79049.1"/>
    </source>
</evidence>
<dbReference type="GO" id="GO:0006355">
    <property type="term" value="P:regulation of DNA-templated transcription"/>
    <property type="evidence" value="ECO:0007669"/>
    <property type="project" value="InterPro"/>
</dbReference>
<dbReference type="GO" id="GO:0003677">
    <property type="term" value="F:DNA binding"/>
    <property type="evidence" value="ECO:0007669"/>
    <property type="project" value="UniProtKB-KW"/>
</dbReference>
<keyword evidence="1" id="KW-0805">Transcription regulation</keyword>
<name>A0A1I4KKC2_9ACTN</name>
<organism evidence="5 6">
    <name type="scientific">Streptomyces pini</name>
    <dbReference type="NCBI Taxonomy" id="1520580"/>
    <lineage>
        <taxon>Bacteria</taxon>
        <taxon>Bacillati</taxon>
        <taxon>Actinomycetota</taxon>
        <taxon>Actinomycetes</taxon>
        <taxon>Kitasatosporales</taxon>
        <taxon>Streptomycetaceae</taxon>
        <taxon>Streptomyces</taxon>
    </lineage>
</organism>
<feature type="domain" description="HTH luxR-type" evidence="4">
    <location>
        <begin position="148"/>
        <end position="213"/>
    </location>
</feature>
<dbReference type="EMBL" id="FOSG01000027">
    <property type="protein sequence ID" value="SFL79049.1"/>
    <property type="molecule type" value="Genomic_DNA"/>
</dbReference>
<dbReference type="PRINTS" id="PR00038">
    <property type="entry name" value="HTHLUXR"/>
</dbReference>
<evidence type="ECO:0000256" key="1">
    <source>
        <dbReference type="ARBA" id="ARBA00023015"/>
    </source>
</evidence>
<dbReference type="AlphaFoldDB" id="A0A1I4KKC2"/>
<keyword evidence="6" id="KW-1185">Reference proteome</keyword>
<protein>
    <submittedName>
        <fullName evidence="5">DNA-binding response regulator, NarL/FixJ family, contains REC and HTH domains</fullName>
    </submittedName>
</protein>
<gene>
    <name evidence="5" type="ORF">SAMN05192584_12735</name>
</gene>
<evidence type="ECO:0000259" key="4">
    <source>
        <dbReference type="PROSITE" id="PS50043"/>
    </source>
</evidence>
<dbReference type="PANTHER" id="PTHR44688">
    <property type="entry name" value="DNA-BINDING TRANSCRIPTIONAL ACTIVATOR DEVR_DOSR"/>
    <property type="match status" value="1"/>
</dbReference>
<dbReference type="PANTHER" id="PTHR44688:SF16">
    <property type="entry name" value="DNA-BINDING TRANSCRIPTIONAL ACTIVATOR DEVR_DOSR"/>
    <property type="match status" value="1"/>
</dbReference>
<sequence>MIRVGVVADQEFEGIGIRTTLEEDTQLRVVDPGRPVDVGPLLRAARLDVLILSFREEDEAVAALKDVGRRTCPPAVVVLAHDVTPSSVQRLLLHGANGVLRHISASAHLVWVVRATAGGALALCPDLAVPVVDAYLKPARRRQRRTSAQRLIARLSPREREVLLHVVEGRSDAQIAIKLSLSPYTVKDHLRSIRGKLGRDSRLGIARLAWQAGFEGELTTDGLEPIGA</sequence>
<dbReference type="SMART" id="SM00421">
    <property type="entry name" value="HTH_LUXR"/>
    <property type="match status" value="1"/>
</dbReference>
<accession>A0A1I4KKC2</accession>
<keyword evidence="3" id="KW-0804">Transcription</keyword>
<evidence type="ECO:0000256" key="3">
    <source>
        <dbReference type="ARBA" id="ARBA00023163"/>
    </source>
</evidence>
<proteinExistence type="predicted"/>
<dbReference type="CDD" id="cd06170">
    <property type="entry name" value="LuxR_C_like"/>
    <property type="match status" value="1"/>
</dbReference>
<dbReference type="Gene3D" id="3.40.50.2300">
    <property type="match status" value="1"/>
</dbReference>
<keyword evidence="2 5" id="KW-0238">DNA-binding</keyword>
<reference evidence="6" key="1">
    <citation type="submission" date="2016-10" db="EMBL/GenBank/DDBJ databases">
        <authorList>
            <person name="Varghese N."/>
            <person name="Submissions S."/>
        </authorList>
    </citation>
    <scope>NUCLEOTIDE SEQUENCE [LARGE SCALE GENOMIC DNA]</scope>
    <source>
        <strain evidence="6">PL19</strain>
    </source>
</reference>